<dbReference type="AlphaFoldDB" id="A0A2T1E8G2"/>
<accession>A0A2T1E8G2</accession>
<dbReference type="OrthoDB" id="7575400at2"/>
<dbReference type="Proteomes" id="UP000239576">
    <property type="component" value="Unassembled WGS sequence"/>
</dbReference>
<dbReference type="RefSeq" id="WP_106256597.1">
    <property type="nucleotide sequence ID" value="NZ_CAWNSW010000131.1"/>
</dbReference>
<protein>
    <submittedName>
        <fullName evidence="3">Barnase inhibitor</fullName>
    </submittedName>
</protein>
<sequence length="145" mass="16447">MDHLTAVLKGERRADLYKLETSISTDALTALSQEYNTRLFYLDGKTITNKAGFLDAIADAMAFPRYFGQNWDALEDCLTDLDWLNGDRFILLYEEPEAFAQGEPSEWLVALDILRSAVDYWRAKNRPLSVLFKGNSTDLVGLESI</sequence>
<dbReference type="CDD" id="cd05141">
    <property type="entry name" value="Barstar_evA4336-like"/>
    <property type="match status" value="1"/>
</dbReference>
<dbReference type="InterPro" id="IPR000468">
    <property type="entry name" value="Barstar"/>
</dbReference>
<feature type="domain" description="Barstar (barnase inhibitor)" evidence="2">
    <location>
        <begin position="38"/>
        <end position="132"/>
    </location>
</feature>
<dbReference type="Pfam" id="PF01337">
    <property type="entry name" value="Barstar"/>
    <property type="match status" value="1"/>
</dbReference>
<comment type="caution">
    <text evidence="3">The sequence shown here is derived from an EMBL/GenBank/DDBJ whole genome shotgun (WGS) entry which is preliminary data.</text>
</comment>
<name>A0A2T1E8G2_9CYAN</name>
<dbReference type="Gene3D" id="3.30.370.10">
    <property type="entry name" value="Barstar-like"/>
    <property type="match status" value="1"/>
</dbReference>
<evidence type="ECO:0000313" key="3">
    <source>
        <dbReference type="EMBL" id="PSB29039.1"/>
    </source>
</evidence>
<organism evidence="3 4">
    <name type="scientific">Stenomitos frigidus ULC18</name>
    <dbReference type="NCBI Taxonomy" id="2107698"/>
    <lineage>
        <taxon>Bacteria</taxon>
        <taxon>Bacillati</taxon>
        <taxon>Cyanobacteriota</taxon>
        <taxon>Cyanophyceae</taxon>
        <taxon>Leptolyngbyales</taxon>
        <taxon>Leptolyngbyaceae</taxon>
        <taxon>Stenomitos</taxon>
    </lineage>
</organism>
<proteinExistence type="inferred from homology"/>
<evidence type="ECO:0000256" key="1">
    <source>
        <dbReference type="ARBA" id="ARBA00006845"/>
    </source>
</evidence>
<keyword evidence="4" id="KW-1185">Reference proteome</keyword>
<gene>
    <name evidence="3" type="ORF">C7B82_12325</name>
</gene>
<dbReference type="EMBL" id="PVWK01000068">
    <property type="protein sequence ID" value="PSB29039.1"/>
    <property type="molecule type" value="Genomic_DNA"/>
</dbReference>
<dbReference type="InterPro" id="IPR035905">
    <property type="entry name" value="Barstar-like_sf"/>
</dbReference>
<comment type="similarity">
    <text evidence="1">Belongs to the barstar family.</text>
</comment>
<reference evidence="3 4" key="2">
    <citation type="submission" date="2018-03" db="EMBL/GenBank/DDBJ databases">
        <title>The ancient ancestry and fast evolution of plastids.</title>
        <authorList>
            <person name="Moore K.R."/>
            <person name="Magnabosco C."/>
            <person name="Momper L."/>
            <person name="Gold D.A."/>
            <person name="Bosak T."/>
            <person name="Fournier G.P."/>
        </authorList>
    </citation>
    <scope>NUCLEOTIDE SEQUENCE [LARGE SCALE GENOMIC DNA]</scope>
    <source>
        <strain evidence="3 4">ULC18</strain>
    </source>
</reference>
<dbReference type="SUPFAM" id="SSF52038">
    <property type="entry name" value="Barstar-related"/>
    <property type="match status" value="1"/>
</dbReference>
<evidence type="ECO:0000313" key="4">
    <source>
        <dbReference type="Proteomes" id="UP000239576"/>
    </source>
</evidence>
<evidence type="ECO:0000259" key="2">
    <source>
        <dbReference type="Pfam" id="PF01337"/>
    </source>
</evidence>
<reference evidence="4" key="1">
    <citation type="submission" date="2018-02" db="EMBL/GenBank/DDBJ databases">
        <authorList>
            <person name="Moore K."/>
            <person name="Momper L."/>
        </authorList>
    </citation>
    <scope>NUCLEOTIDE SEQUENCE [LARGE SCALE GENOMIC DNA]</scope>
    <source>
        <strain evidence="4">ULC18</strain>
    </source>
</reference>